<dbReference type="InterPro" id="IPR051983">
    <property type="entry name" value="WSB_SOCS-box_domain"/>
</dbReference>
<dbReference type="PROSITE" id="PS50082">
    <property type="entry name" value="WD_REPEATS_2"/>
    <property type="match status" value="2"/>
</dbReference>
<dbReference type="Gene3D" id="2.130.10.10">
    <property type="entry name" value="YVTN repeat-like/Quinoprotein amine dehydrogenase"/>
    <property type="match status" value="1"/>
</dbReference>
<dbReference type="PROSITE" id="PS00678">
    <property type="entry name" value="WD_REPEATS_1"/>
    <property type="match status" value="1"/>
</dbReference>
<dbReference type="AlphaFoldDB" id="A0A2R4TAJ4"/>
<name>A0A2R4TAJ4_9ACTN</name>
<dbReference type="RefSeq" id="WP_108153441.1">
    <property type="nucleotide sequence ID" value="NZ_CP026304.1"/>
</dbReference>
<dbReference type="GO" id="GO:0000209">
    <property type="term" value="P:protein polyubiquitination"/>
    <property type="evidence" value="ECO:0007669"/>
    <property type="project" value="TreeGrafter"/>
</dbReference>
<evidence type="ECO:0000256" key="2">
    <source>
        <dbReference type="ARBA" id="ARBA00022737"/>
    </source>
</evidence>
<dbReference type="Proteomes" id="UP000244201">
    <property type="component" value="Chromosome"/>
</dbReference>
<evidence type="ECO:0000256" key="1">
    <source>
        <dbReference type="ARBA" id="ARBA00022574"/>
    </source>
</evidence>
<organism evidence="5 6">
    <name type="scientific">Streptomyces lunaelactis</name>
    <dbReference type="NCBI Taxonomy" id="1535768"/>
    <lineage>
        <taxon>Bacteria</taxon>
        <taxon>Bacillati</taxon>
        <taxon>Actinomycetota</taxon>
        <taxon>Actinomycetes</taxon>
        <taxon>Kitasatosporales</taxon>
        <taxon>Streptomycetaceae</taxon>
        <taxon>Streptomyces</taxon>
    </lineage>
</organism>
<protein>
    <submittedName>
        <fullName evidence="5">Uncharacterized protein</fullName>
    </submittedName>
</protein>
<evidence type="ECO:0000256" key="4">
    <source>
        <dbReference type="PROSITE-ProRule" id="PRU00221"/>
    </source>
</evidence>
<dbReference type="GeneID" id="55659889"/>
<feature type="repeat" description="WD" evidence="4">
    <location>
        <begin position="115"/>
        <end position="156"/>
    </location>
</feature>
<dbReference type="InterPro" id="IPR019775">
    <property type="entry name" value="WD40_repeat_CS"/>
</dbReference>
<keyword evidence="2" id="KW-0677">Repeat</keyword>
<keyword evidence="1 4" id="KW-0853">WD repeat</keyword>
<feature type="repeat" description="WD" evidence="4">
    <location>
        <begin position="73"/>
        <end position="114"/>
    </location>
</feature>
<gene>
    <name evidence="5" type="ORF">SLUN_32075</name>
</gene>
<accession>A0A2R4TAJ4</accession>
<dbReference type="KEGG" id="slk:SLUN_32075"/>
<reference evidence="5 6" key="1">
    <citation type="submission" date="2018-01" db="EMBL/GenBank/DDBJ databases">
        <title>Complete genome sequence of Streptomyces lunaelactis MM109T, a Ferroverdin A producer isolated from cave moonmilk deposits.</title>
        <authorList>
            <person name="Naome A."/>
            <person name="Martinet L."/>
            <person name="Maciejewska M."/>
            <person name="Anderssen S."/>
            <person name="Adam D."/>
            <person name="Tenconi E."/>
            <person name="Deflandre B."/>
            <person name="Arguelles-Arias A."/>
            <person name="Calusinska M."/>
            <person name="Copieters W."/>
            <person name="Karim L."/>
            <person name="Hanikenne M."/>
            <person name="Baurain D."/>
            <person name="van Wezel G."/>
            <person name="Smargiasso N."/>
            <person name="de Pauw E."/>
            <person name="Delfosse P."/>
            <person name="Rigali S."/>
        </authorList>
    </citation>
    <scope>NUCLEOTIDE SEQUENCE [LARGE SCALE GENOMIC DNA]</scope>
    <source>
        <strain evidence="5 6">MM109</strain>
    </source>
</reference>
<proteinExistence type="predicted"/>
<keyword evidence="6" id="KW-1185">Reference proteome</keyword>
<dbReference type="Pfam" id="PF00400">
    <property type="entry name" value="WD40"/>
    <property type="match status" value="2"/>
</dbReference>
<evidence type="ECO:0000256" key="3">
    <source>
        <dbReference type="ARBA" id="ARBA00022786"/>
    </source>
</evidence>
<dbReference type="PROSITE" id="PS50294">
    <property type="entry name" value="WD_REPEATS_REGION"/>
    <property type="match status" value="2"/>
</dbReference>
<dbReference type="SUPFAM" id="SSF50978">
    <property type="entry name" value="WD40 repeat-like"/>
    <property type="match status" value="1"/>
</dbReference>
<dbReference type="InterPro" id="IPR036322">
    <property type="entry name" value="WD40_repeat_dom_sf"/>
</dbReference>
<dbReference type="SMART" id="SM00320">
    <property type="entry name" value="WD40"/>
    <property type="match status" value="2"/>
</dbReference>
<sequence length="188" mass="20213">MAAASVAYRQRETALAAQQQGLSKQLAAQSDALIDTNPDLASLLAVHAYRTRATNEATASLYAAAELPLHRRLTGHKDTVYSVAFSPDGHTLATAGDDRTVRLWDTKTGRTRTILTGHTGTVYSVAFSPDGHTVATASEDGTVRLWNADMPDETAAIRRICQAVGRDLTAKERSEYLAGQSPDRVCLT</sequence>
<keyword evidence="3" id="KW-0833">Ubl conjugation pathway</keyword>
<dbReference type="OrthoDB" id="134501at2"/>
<evidence type="ECO:0000313" key="6">
    <source>
        <dbReference type="Proteomes" id="UP000244201"/>
    </source>
</evidence>
<dbReference type="PANTHER" id="PTHR15622:SF2">
    <property type="entry name" value="U4_U6 SMALL NUCLEAR RIBONUCLEOPROTEIN PRP4"/>
    <property type="match status" value="1"/>
</dbReference>
<dbReference type="EMBL" id="CP026304">
    <property type="protein sequence ID" value="AVZ76152.1"/>
    <property type="molecule type" value="Genomic_DNA"/>
</dbReference>
<dbReference type="InterPro" id="IPR001680">
    <property type="entry name" value="WD40_rpt"/>
</dbReference>
<evidence type="ECO:0000313" key="5">
    <source>
        <dbReference type="EMBL" id="AVZ76152.1"/>
    </source>
</evidence>
<dbReference type="PANTHER" id="PTHR15622">
    <property type="entry name" value="WD40 REPEAT PROTEIN"/>
    <property type="match status" value="1"/>
</dbReference>
<dbReference type="InterPro" id="IPR015943">
    <property type="entry name" value="WD40/YVTN_repeat-like_dom_sf"/>
</dbReference>